<dbReference type="OrthoDB" id="10263760at2759"/>
<dbReference type="EMBL" id="LSSK01000839">
    <property type="protein sequence ID" value="OMH81714.1"/>
    <property type="molecule type" value="Genomic_DNA"/>
</dbReference>
<evidence type="ECO:0000259" key="8">
    <source>
        <dbReference type="Pfam" id="PF07479"/>
    </source>
</evidence>
<evidence type="ECO:0000313" key="9">
    <source>
        <dbReference type="EMBL" id="OMH81714.1"/>
    </source>
</evidence>
<dbReference type="InterPro" id="IPR006109">
    <property type="entry name" value="G3P_DH_NAD-dep_C"/>
</dbReference>
<dbReference type="PANTHER" id="PTHR11728">
    <property type="entry name" value="GLYCEROL-3-PHOSPHATE DEHYDROGENASE"/>
    <property type="match status" value="1"/>
</dbReference>
<dbReference type="InterPro" id="IPR006168">
    <property type="entry name" value="G3P_DH_NAD-dep"/>
</dbReference>
<keyword evidence="2 5" id="KW-0560">Oxidoreductase</keyword>
<dbReference type="Gene3D" id="1.10.1040.10">
    <property type="entry name" value="N-(1-d-carboxylethyl)-l-norvaline Dehydrogenase, domain 2"/>
    <property type="match status" value="1"/>
</dbReference>
<dbReference type="Pfam" id="PF01210">
    <property type="entry name" value="NAD_Gly3P_dh_N"/>
    <property type="match status" value="1"/>
</dbReference>
<dbReference type="GO" id="GO:0046168">
    <property type="term" value="P:glycerol-3-phosphate catabolic process"/>
    <property type="evidence" value="ECO:0007669"/>
    <property type="project" value="UniProtKB-UniRule"/>
</dbReference>
<dbReference type="GO" id="GO:0051287">
    <property type="term" value="F:NAD binding"/>
    <property type="evidence" value="ECO:0007669"/>
    <property type="project" value="UniProtKB-UniRule"/>
</dbReference>
<dbReference type="PRINTS" id="PR00077">
    <property type="entry name" value="GPDHDRGNASE"/>
</dbReference>
<dbReference type="InterPro" id="IPR008927">
    <property type="entry name" value="6-PGluconate_DH-like_C_sf"/>
</dbReference>
<dbReference type="GO" id="GO:0005829">
    <property type="term" value="C:cytosol"/>
    <property type="evidence" value="ECO:0007669"/>
    <property type="project" value="TreeGrafter"/>
</dbReference>
<comment type="similarity">
    <text evidence="1 5">Belongs to the NAD-dependent glycerol-3-phosphate dehydrogenase family.</text>
</comment>
<protein>
    <recommendedName>
        <fullName evidence="6">Glycerol-3-phosphate dehydrogenase [NAD(+)]</fullName>
        <ecNumber evidence="6">1.1.1.8</ecNumber>
    </recommendedName>
</protein>
<dbReference type="Pfam" id="PF07479">
    <property type="entry name" value="NAD_Gly3P_dh_C"/>
    <property type="match status" value="1"/>
</dbReference>
<evidence type="ECO:0000313" key="10">
    <source>
        <dbReference type="Proteomes" id="UP000188320"/>
    </source>
</evidence>
<organism evidence="9 10">
    <name type="scientific">Zancudomyces culisetae</name>
    <name type="common">Gut fungus</name>
    <name type="synonym">Smittium culisetae</name>
    <dbReference type="NCBI Taxonomy" id="1213189"/>
    <lineage>
        <taxon>Eukaryota</taxon>
        <taxon>Fungi</taxon>
        <taxon>Fungi incertae sedis</taxon>
        <taxon>Zoopagomycota</taxon>
        <taxon>Kickxellomycotina</taxon>
        <taxon>Harpellomycetes</taxon>
        <taxon>Harpellales</taxon>
        <taxon>Legeriomycetaceae</taxon>
        <taxon>Zancudomyces</taxon>
    </lineage>
</organism>
<dbReference type="GO" id="GO:0005975">
    <property type="term" value="P:carbohydrate metabolic process"/>
    <property type="evidence" value="ECO:0007669"/>
    <property type="project" value="InterPro"/>
</dbReference>
<feature type="domain" description="Glycerol-3-phosphate dehydrogenase NAD-dependent C-terminal" evidence="8">
    <location>
        <begin position="202"/>
        <end position="227"/>
    </location>
</feature>
<dbReference type="GO" id="GO:0141152">
    <property type="term" value="F:glycerol-3-phosphate dehydrogenase (NAD+) activity"/>
    <property type="evidence" value="ECO:0007669"/>
    <property type="project" value="UniProtKB-UniRule"/>
</dbReference>
<keyword evidence="10" id="KW-1185">Reference proteome</keyword>
<comment type="catalytic activity">
    <reaction evidence="4 6">
        <text>sn-glycerol 3-phosphate + NAD(+) = dihydroxyacetone phosphate + NADH + H(+)</text>
        <dbReference type="Rhea" id="RHEA:11092"/>
        <dbReference type="ChEBI" id="CHEBI:15378"/>
        <dbReference type="ChEBI" id="CHEBI:57540"/>
        <dbReference type="ChEBI" id="CHEBI:57597"/>
        <dbReference type="ChEBI" id="CHEBI:57642"/>
        <dbReference type="ChEBI" id="CHEBI:57945"/>
        <dbReference type="EC" id="1.1.1.8"/>
    </reaction>
</comment>
<dbReference type="EC" id="1.1.1.8" evidence="6"/>
<dbReference type="AlphaFoldDB" id="A0A1R1PL70"/>
<evidence type="ECO:0000259" key="7">
    <source>
        <dbReference type="Pfam" id="PF01210"/>
    </source>
</evidence>
<dbReference type="Proteomes" id="UP000188320">
    <property type="component" value="Unassembled WGS sequence"/>
</dbReference>
<comment type="caution">
    <text evidence="9">The sequence shown here is derived from an EMBL/GenBank/DDBJ whole genome shotgun (WGS) entry which is preliminary data.</text>
</comment>
<name>A0A1R1PL70_ZANCU</name>
<dbReference type="PANTHER" id="PTHR11728:SF8">
    <property type="entry name" value="GLYCEROL-3-PHOSPHATE DEHYDROGENASE [NAD(+)]-RELATED"/>
    <property type="match status" value="1"/>
</dbReference>
<dbReference type="InterPro" id="IPR011128">
    <property type="entry name" value="G3P_DH_NAD-dep_N"/>
</dbReference>
<dbReference type="Gene3D" id="3.40.50.720">
    <property type="entry name" value="NAD(P)-binding Rossmann-like Domain"/>
    <property type="match status" value="1"/>
</dbReference>
<dbReference type="InterPro" id="IPR036291">
    <property type="entry name" value="NAD(P)-bd_dom_sf"/>
</dbReference>
<feature type="domain" description="Glycerol-3-phosphate dehydrogenase NAD-dependent N-terminal" evidence="7">
    <location>
        <begin position="3"/>
        <end position="181"/>
    </location>
</feature>
<accession>A0A1R1PL70</accession>
<dbReference type="SUPFAM" id="SSF48179">
    <property type="entry name" value="6-phosphogluconate dehydrogenase C-terminal domain-like"/>
    <property type="match status" value="1"/>
</dbReference>
<proteinExistence type="inferred from homology"/>
<evidence type="ECO:0000256" key="6">
    <source>
        <dbReference type="RuleBase" id="RU361243"/>
    </source>
</evidence>
<sequence length="227" mass="25185">MEKVCVYGSGNWGTTAARIIAENIVKYPNEFNKTVTFYVHPMDVNGKQLTDIINETHENVKYLPGYKIPENVVATSDINEALKDVTMMVLVVPHQFLDGSLKQIIDCIDGPNGENAKNRKLKKVISLIKGLTITEENIETITQFVERKLNIKASVLSGANVATEIASREFSETTIGYHDLEEAKQWKKLFETDYFLVRCIEDVYGVEVCGALKNIVAVGVGIAEGLG</sequence>
<evidence type="ECO:0000256" key="2">
    <source>
        <dbReference type="ARBA" id="ARBA00023002"/>
    </source>
</evidence>
<evidence type="ECO:0000256" key="1">
    <source>
        <dbReference type="ARBA" id="ARBA00011009"/>
    </source>
</evidence>
<keyword evidence="3 5" id="KW-0520">NAD</keyword>
<evidence type="ECO:0000256" key="4">
    <source>
        <dbReference type="ARBA" id="ARBA00048683"/>
    </source>
</evidence>
<dbReference type="InterPro" id="IPR013328">
    <property type="entry name" value="6PGD_dom2"/>
</dbReference>
<evidence type="ECO:0000256" key="5">
    <source>
        <dbReference type="RuleBase" id="RU000437"/>
    </source>
</evidence>
<reference evidence="10" key="1">
    <citation type="submission" date="2017-01" db="EMBL/GenBank/DDBJ databases">
        <authorList>
            <person name="Wang Y."/>
            <person name="White M."/>
            <person name="Kvist S."/>
            <person name="Moncalvo J.-M."/>
        </authorList>
    </citation>
    <scope>NUCLEOTIDE SEQUENCE [LARGE SCALE GENOMIC DNA]</scope>
    <source>
        <strain evidence="10">COL-18-3</strain>
    </source>
</reference>
<dbReference type="SUPFAM" id="SSF51735">
    <property type="entry name" value="NAD(P)-binding Rossmann-fold domains"/>
    <property type="match status" value="1"/>
</dbReference>
<gene>
    <name evidence="9" type="ORF">AX774_g4821</name>
</gene>
<evidence type="ECO:0000256" key="3">
    <source>
        <dbReference type="ARBA" id="ARBA00023027"/>
    </source>
</evidence>